<keyword evidence="4" id="KW-0106">Calcium</keyword>
<evidence type="ECO:0000256" key="1">
    <source>
        <dbReference type="ARBA" id="ARBA00006049"/>
    </source>
</evidence>
<gene>
    <name evidence="6" type="ORF">ZHD862_LOCUS36172</name>
</gene>
<keyword evidence="2" id="KW-0519">Myristate</keyword>
<dbReference type="AlphaFoldDB" id="A0A815R5F1"/>
<dbReference type="PROSITE" id="PS00018">
    <property type="entry name" value="EF_HAND_1"/>
    <property type="match status" value="1"/>
</dbReference>
<name>A0A815R5F1_9BILA</name>
<organism evidence="6 7">
    <name type="scientific">Rotaria sordida</name>
    <dbReference type="NCBI Taxonomy" id="392033"/>
    <lineage>
        <taxon>Eukaryota</taxon>
        <taxon>Metazoa</taxon>
        <taxon>Spiralia</taxon>
        <taxon>Gnathifera</taxon>
        <taxon>Rotifera</taxon>
        <taxon>Eurotatoria</taxon>
        <taxon>Bdelloidea</taxon>
        <taxon>Philodinida</taxon>
        <taxon>Philodinidae</taxon>
        <taxon>Rotaria</taxon>
    </lineage>
</organism>
<dbReference type="SUPFAM" id="SSF47473">
    <property type="entry name" value="EF-hand"/>
    <property type="match status" value="1"/>
</dbReference>
<sequence>MSATPTVKPGAGKELTAEDMAVLKIRSKLSESGNQKSISFDVYIYHLLIFLVVGIKKLHAEFWHDNPDGIMTNETYEKFYQKQKEDSTIRNFPRELAFTLFDSNHDKKIDFVEFLMANAFASAENRREALGYLFDMCDTSLDGRMDMTELAGFNSIVTTSVKKTQNASTYEAMNVAGKIFSFIGLNAEKKLTKEQFIEECEEIPLLKTMFKVKK</sequence>
<dbReference type="InterPro" id="IPR028846">
    <property type="entry name" value="Recoverin"/>
</dbReference>
<evidence type="ECO:0000256" key="5">
    <source>
        <dbReference type="ARBA" id="ARBA00023288"/>
    </source>
</evidence>
<dbReference type="InterPro" id="IPR011992">
    <property type="entry name" value="EF-hand-dom_pair"/>
</dbReference>
<dbReference type="EMBL" id="CAJNOT010005669">
    <property type="protein sequence ID" value="CAF1471987.1"/>
    <property type="molecule type" value="Genomic_DNA"/>
</dbReference>
<comment type="similarity">
    <text evidence="1">Belongs to the recoverin family.</text>
</comment>
<dbReference type="GO" id="GO:0005509">
    <property type="term" value="F:calcium ion binding"/>
    <property type="evidence" value="ECO:0007669"/>
    <property type="project" value="InterPro"/>
</dbReference>
<reference evidence="6" key="1">
    <citation type="submission" date="2021-02" db="EMBL/GenBank/DDBJ databases">
        <authorList>
            <person name="Nowell W R."/>
        </authorList>
    </citation>
    <scope>NUCLEOTIDE SEQUENCE</scope>
</reference>
<dbReference type="Proteomes" id="UP000663864">
    <property type="component" value="Unassembled WGS sequence"/>
</dbReference>
<keyword evidence="3" id="KW-0677">Repeat</keyword>
<dbReference type="InterPro" id="IPR018247">
    <property type="entry name" value="EF_Hand_1_Ca_BS"/>
</dbReference>
<evidence type="ECO:0000313" key="6">
    <source>
        <dbReference type="EMBL" id="CAF1471987.1"/>
    </source>
</evidence>
<evidence type="ECO:0000256" key="4">
    <source>
        <dbReference type="ARBA" id="ARBA00022837"/>
    </source>
</evidence>
<comment type="caution">
    <text evidence="6">The sequence shown here is derived from an EMBL/GenBank/DDBJ whole genome shotgun (WGS) entry which is preliminary data.</text>
</comment>
<evidence type="ECO:0000313" key="7">
    <source>
        <dbReference type="Proteomes" id="UP000663864"/>
    </source>
</evidence>
<evidence type="ECO:0000256" key="2">
    <source>
        <dbReference type="ARBA" id="ARBA00022707"/>
    </source>
</evidence>
<dbReference type="PRINTS" id="PR00450">
    <property type="entry name" value="RECOVERIN"/>
</dbReference>
<dbReference type="PANTHER" id="PTHR23055:SF178">
    <property type="entry name" value="NEUROCALCIN HOMOLOG"/>
    <property type="match status" value="1"/>
</dbReference>
<dbReference type="Gene3D" id="1.10.238.10">
    <property type="entry name" value="EF-hand"/>
    <property type="match status" value="2"/>
</dbReference>
<protein>
    <submittedName>
        <fullName evidence="6">Uncharacterized protein</fullName>
    </submittedName>
</protein>
<accession>A0A815R5F1</accession>
<evidence type="ECO:0000256" key="3">
    <source>
        <dbReference type="ARBA" id="ARBA00022737"/>
    </source>
</evidence>
<dbReference type="PANTHER" id="PTHR23055">
    <property type="entry name" value="CALCIUM BINDING PROTEINS"/>
    <property type="match status" value="1"/>
</dbReference>
<keyword evidence="5" id="KW-0449">Lipoprotein</keyword>
<proteinExistence type="inferred from homology"/>